<sequence>MNQKDSLFKLFFSILKIQKKWIVISVSLITVSVLGVAKEPDKAVNIPVEEELPADITFWSDYPHEILAKTLINRMSDEELLAQIFMFGWAGQEPSPLLNQWVTERGLGSVKVFGWNTEDIHLVARSITDLQKKAQNRPLQIPLFVATDQEGGWIRHVKGSTSDTPGNLAIGAGGVPIDSWYSGYYIGRELRALGINMNFAPTVDIYSNHESSVIGPRSFGEYTEYTGILGATFAAGSQAAGVIPTAKHFPGHGDTSVDSHGMLPVIDIDYQTLMERELVPFRYLVKEKIPAIMSGHLSFPQIVTGGEPASLSKTFLTDILRGELGYEGLIITDDMMMNGATSWAGSLSAAFRMAIEAGNDIIISSTTAQLNENLWTANLRLMQTSLEFRNRVIDAAHRVVLAKLRYFKSDNAVPIYPELDKIDERIPDPDGQVFFLEQACRSVTLYHGDESPLLPEKDEDILLVGQKQFPSFFSEGFKRYPGAKRMEITYGMGPNSLAWMTNLLISMAPQYKTVVICVADEASAQLAAALKDIQVETIIISVLAPYPAMELKEWADKILMIYSYSPYSFNAVFGALHGEFVPRGTFPLIE</sequence>
<reference evidence="7" key="1">
    <citation type="journal article" date="2021" name="PeerJ">
        <title>Extensive microbial diversity within the chicken gut microbiome revealed by metagenomics and culture.</title>
        <authorList>
            <person name="Gilroy R."/>
            <person name="Ravi A."/>
            <person name="Getino M."/>
            <person name="Pursley I."/>
            <person name="Horton D.L."/>
            <person name="Alikhan N.F."/>
            <person name="Baker D."/>
            <person name="Gharbi K."/>
            <person name="Hall N."/>
            <person name="Watson M."/>
            <person name="Adriaenssens E.M."/>
            <person name="Foster-Nyarko E."/>
            <person name="Jarju S."/>
            <person name="Secka A."/>
            <person name="Antonio M."/>
            <person name="Oren A."/>
            <person name="Chaudhuri R.R."/>
            <person name="La Ragione R."/>
            <person name="Hildebrand F."/>
            <person name="Pallen M.J."/>
        </authorList>
    </citation>
    <scope>NUCLEOTIDE SEQUENCE</scope>
    <source>
        <strain evidence="7">Gambia15-2214</strain>
    </source>
</reference>
<evidence type="ECO:0000256" key="4">
    <source>
        <dbReference type="ARBA" id="ARBA00022801"/>
    </source>
</evidence>
<organism evidence="7 8">
    <name type="scientific">Candidatus Treponema excrementipullorum</name>
    <dbReference type="NCBI Taxonomy" id="2838768"/>
    <lineage>
        <taxon>Bacteria</taxon>
        <taxon>Pseudomonadati</taxon>
        <taxon>Spirochaetota</taxon>
        <taxon>Spirochaetia</taxon>
        <taxon>Spirochaetales</taxon>
        <taxon>Treponemataceae</taxon>
        <taxon>Treponema</taxon>
    </lineage>
</organism>
<dbReference type="EC" id="3.2.1.52" evidence="3"/>
<comment type="similarity">
    <text evidence="2">Belongs to the glycosyl hydrolase 3 family.</text>
</comment>
<dbReference type="Gene3D" id="3.40.50.1700">
    <property type="entry name" value="Glycoside hydrolase family 3 C-terminal domain"/>
    <property type="match status" value="1"/>
</dbReference>
<keyword evidence="5" id="KW-0326">Glycosidase</keyword>
<name>A0A9E2L1F4_9SPIR</name>
<evidence type="ECO:0000256" key="3">
    <source>
        <dbReference type="ARBA" id="ARBA00012663"/>
    </source>
</evidence>
<feature type="domain" description="Glycoside hydrolase family 3 N-terminal" evidence="6">
    <location>
        <begin position="94"/>
        <end position="394"/>
    </location>
</feature>
<dbReference type="SUPFAM" id="SSF51445">
    <property type="entry name" value="(Trans)glycosidases"/>
    <property type="match status" value="1"/>
</dbReference>
<evidence type="ECO:0000256" key="2">
    <source>
        <dbReference type="ARBA" id="ARBA00005336"/>
    </source>
</evidence>
<dbReference type="Gene3D" id="3.20.20.300">
    <property type="entry name" value="Glycoside hydrolase, family 3, N-terminal domain"/>
    <property type="match status" value="1"/>
</dbReference>
<evidence type="ECO:0000313" key="8">
    <source>
        <dbReference type="Proteomes" id="UP000823914"/>
    </source>
</evidence>
<keyword evidence="4 7" id="KW-0378">Hydrolase</keyword>
<comment type="catalytic activity">
    <reaction evidence="1">
        <text>Hydrolysis of terminal non-reducing N-acetyl-D-hexosamine residues in N-acetyl-beta-D-hexosaminides.</text>
        <dbReference type="EC" id="3.2.1.52"/>
    </reaction>
</comment>
<accession>A0A9E2L1F4</accession>
<protein>
    <recommendedName>
        <fullName evidence="3">beta-N-acetylhexosaminidase</fullName>
        <ecNumber evidence="3">3.2.1.52</ecNumber>
    </recommendedName>
</protein>
<evidence type="ECO:0000256" key="5">
    <source>
        <dbReference type="ARBA" id="ARBA00023295"/>
    </source>
</evidence>
<evidence type="ECO:0000313" key="7">
    <source>
        <dbReference type="EMBL" id="MBU3849629.1"/>
    </source>
</evidence>
<dbReference type="InterPro" id="IPR017853">
    <property type="entry name" value="GH"/>
</dbReference>
<evidence type="ECO:0000256" key="1">
    <source>
        <dbReference type="ARBA" id="ARBA00001231"/>
    </source>
</evidence>
<dbReference type="GO" id="GO:0005975">
    <property type="term" value="P:carbohydrate metabolic process"/>
    <property type="evidence" value="ECO:0007669"/>
    <property type="project" value="InterPro"/>
</dbReference>
<dbReference type="Proteomes" id="UP000823914">
    <property type="component" value="Unassembled WGS sequence"/>
</dbReference>
<gene>
    <name evidence="7" type="ORF">IAA16_03595</name>
</gene>
<dbReference type="PANTHER" id="PTHR30480:SF13">
    <property type="entry name" value="BETA-HEXOSAMINIDASE"/>
    <property type="match status" value="1"/>
</dbReference>
<comment type="caution">
    <text evidence="7">The sequence shown here is derived from an EMBL/GenBank/DDBJ whole genome shotgun (WGS) entry which is preliminary data.</text>
</comment>
<proteinExistence type="inferred from homology"/>
<dbReference type="EMBL" id="JAHLFV010000081">
    <property type="protein sequence ID" value="MBU3849629.1"/>
    <property type="molecule type" value="Genomic_DNA"/>
</dbReference>
<dbReference type="Pfam" id="PF00933">
    <property type="entry name" value="Glyco_hydro_3"/>
    <property type="match status" value="1"/>
</dbReference>
<dbReference type="InterPro" id="IPR036881">
    <property type="entry name" value="Glyco_hydro_3_C_sf"/>
</dbReference>
<reference evidence="7" key="2">
    <citation type="submission" date="2021-04" db="EMBL/GenBank/DDBJ databases">
        <authorList>
            <person name="Gilroy R."/>
        </authorList>
    </citation>
    <scope>NUCLEOTIDE SEQUENCE</scope>
    <source>
        <strain evidence="7">Gambia15-2214</strain>
    </source>
</reference>
<dbReference type="InterPro" id="IPR001764">
    <property type="entry name" value="Glyco_hydro_3_N"/>
</dbReference>
<dbReference type="InterPro" id="IPR050226">
    <property type="entry name" value="NagZ_Beta-hexosaminidase"/>
</dbReference>
<dbReference type="GO" id="GO:0009254">
    <property type="term" value="P:peptidoglycan turnover"/>
    <property type="evidence" value="ECO:0007669"/>
    <property type="project" value="TreeGrafter"/>
</dbReference>
<dbReference type="GO" id="GO:0004563">
    <property type="term" value="F:beta-N-acetylhexosaminidase activity"/>
    <property type="evidence" value="ECO:0007669"/>
    <property type="project" value="UniProtKB-EC"/>
</dbReference>
<dbReference type="PANTHER" id="PTHR30480">
    <property type="entry name" value="BETA-HEXOSAMINIDASE-RELATED"/>
    <property type="match status" value="1"/>
</dbReference>
<dbReference type="InterPro" id="IPR036962">
    <property type="entry name" value="Glyco_hydro_3_N_sf"/>
</dbReference>
<dbReference type="AlphaFoldDB" id="A0A9E2L1F4"/>
<evidence type="ECO:0000259" key="6">
    <source>
        <dbReference type="Pfam" id="PF00933"/>
    </source>
</evidence>